<dbReference type="RefSeq" id="XP_020098908.1">
    <property type="nucleotide sequence ID" value="XM_020243319.1"/>
</dbReference>
<evidence type="ECO:0000313" key="3">
    <source>
        <dbReference type="EMBL" id="OAY77452.1"/>
    </source>
</evidence>
<dbReference type="InterPro" id="IPR057039">
    <property type="entry name" value="At5g52880_ARM"/>
</dbReference>
<evidence type="ECO:0000313" key="6">
    <source>
        <dbReference type="RefSeq" id="XP_020098908.1"/>
    </source>
</evidence>
<dbReference type="Pfam" id="PF12937">
    <property type="entry name" value="F-box-like"/>
    <property type="match status" value="1"/>
</dbReference>
<feature type="region of interest" description="Disordered" evidence="1">
    <location>
        <begin position="275"/>
        <end position="299"/>
    </location>
</feature>
<dbReference type="CDD" id="cd09917">
    <property type="entry name" value="F-box_SF"/>
    <property type="match status" value="1"/>
</dbReference>
<dbReference type="PANTHER" id="PTHR47744:SF1">
    <property type="entry name" value="OS05G0526300 PROTEIN"/>
    <property type="match status" value="1"/>
</dbReference>
<dbReference type="InterPro" id="IPR036047">
    <property type="entry name" value="F-box-like_dom_sf"/>
</dbReference>
<dbReference type="SUPFAM" id="SSF81383">
    <property type="entry name" value="F-box domain"/>
    <property type="match status" value="1"/>
</dbReference>
<dbReference type="InterPro" id="IPR001810">
    <property type="entry name" value="F-box_dom"/>
</dbReference>
<keyword evidence="5" id="KW-1185">Reference proteome</keyword>
<evidence type="ECO:0000259" key="2">
    <source>
        <dbReference type="PROSITE" id="PS50181"/>
    </source>
</evidence>
<accession>A0A199VJW2</accession>
<gene>
    <name evidence="6" type="primary">LOC109717498</name>
    <name evidence="3" type="ORF">ACMD2_10297</name>
</gene>
<evidence type="ECO:0000313" key="4">
    <source>
        <dbReference type="Proteomes" id="UP000092600"/>
    </source>
</evidence>
<proteinExistence type="predicted"/>
<dbReference type="Pfam" id="PF24104">
    <property type="entry name" value="At5g52880_ARM"/>
    <property type="match status" value="1"/>
</dbReference>
<dbReference type="OrthoDB" id="10257471at2759"/>
<protein>
    <submittedName>
        <fullName evidence="3 6">F-box protein</fullName>
    </submittedName>
</protein>
<dbReference type="GeneID" id="109717498"/>
<dbReference type="SMART" id="SM00256">
    <property type="entry name" value="FBOX"/>
    <property type="match status" value="1"/>
</dbReference>
<name>A0A199VJW2_ANACO</name>
<dbReference type="PANTHER" id="PTHR47744">
    <property type="entry name" value="OS05G0526300 PROTEIN"/>
    <property type="match status" value="1"/>
</dbReference>
<evidence type="ECO:0000313" key="5">
    <source>
        <dbReference type="Proteomes" id="UP000515123"/>
    </source>
</evidence>
<feature type="compositionally biased region" description="Low complexity" evidence="1">
    <location>
        <begin position="276"/>
        <end position="287"/>
    </location>
</feature>
<dbReference type="Proteomes" id="UP000092600">
    <property type="component" value="Unassembled WGS sequence"/>
</dbReference>
<dbReference type="EMBL" id="LSRQ01001532">
    <property type="protein sequence ID" value="OAY77452.1"/>
    <property type="molecule type" value="Genomic_DNA"/>
</dbReference>
<reference evidence="3 4" key="1">
    <citation type="journal article" date="2016" name="DNA Res.">
        <title>The draft genome of MD-2 pineapple using hybrid error correction of long reads.</title>
        <authorList>
            <person name="Redwan R.M."/>
            <person name="Saidin A."/>
            <person name="Kumar S.V."/>
        </authorList>
    </citation>
    <scope>NUCLEOTIDE SEQUENCE [LARGE SCALE GENOMIC DNA]</scope>
    <source>
        <strain evidence="4">cv. MD2</strain>
        <tissue evidence="3">Leaf</tissue>
    </source>
</reference>
<evidence type="ECO:0000256" key="1">
    <source>
        <dbReference type="SAM" id="MobiDB-lite"/>
    </source>
</evidence>
<feature type="domain" description="F-box" evidence="2">
    <location>
        <begin position="114"/>
        <end position="160"/>
    </location>
</feature>
<dbReference type="PROSITE" id="PS50181">
    <property type="entry name" value="FBOX"/>
    <property type="match status" value="1"/>
</dbReference>
<reference evidence="6" key="2">
    <citation type="submission" date="2025-04" db="UniProtKB">
        <authorList>
            <consortium name="RefSeq"/>
        </authorList>
    </citation>
    <scope>IDENTIFICATION</scope>
    <source>
        <tissue evidence="6">Leaf</tissue>
    </source>
</reference>
<dbReference type="Gene3D" id="1.20.1280.50">
    <property type="match status" value="1"/>
</dbReference>
<dbReference type="AlphaFoldDB" id="A0A199VJW2"/>
<dbReference type="STRING" id="4615.A0A199VJW2"/>
<sequence length="315" mass="35107">MGEASSAEERYERLGLREALSRDADYAGACYELARTLRLAYAPLPKGFKSLVLDDTLFALRILPDAQTGNAISSANILVQAAEAVLPKQKKALVASEYKHSVIAHLRRAKAHQVGDSVQLPYDLLVHIFRYLDVRSLVAVSLVCWAWNSAANGNNLWQMLYSLFFGDGYKICGSEEEGYQSIQHNRIGPERITDVNPASSFNWKRAFRRKYTGNSSFKFTPIRAFCTCCGSKFWFSNLTCATPHDCHKLGNYEGKIRPISTSRVVEYLLGAAKLTSSSSDGSSSSDSDNSDSEDLLPSRARQLPKLWAYPKLERN</sequence>
<organism evidence="3 4">
    <name type="scientific">Ananas comosus</name>
    <name type="common">Pineapple</name>
    <name type="synonym">Ananas ananas</name>
    <dbReference type="NCBI Taxonomy" id="4615"/>
    <lineage>
        <taxon>Eukaryota</taxon>
        <taxon>Viridiplantae</taxon>
        <taxon>Streptophyta</taxon>
        <taxon>Embryophyta</taxon>
        <taxon>Tracheophyta</taxon>
        <taxon>Spermatophyta</taxon>
        <taxon>Magnoliopsida</taxon>
        <taxon>Liliopsida</taxon>
        <taxon>Poales</taxon>
        <taxon>Bromeliaceae</taxon>
        <taxon>Bromelioideae</taxon>
        <taxon>Ananas</taxon>
    </lineage>
</organism>
<dbReference type="Proteomes" id="UP000515123">
    <property type="component" value="Linkage group 11"/>
</dbReference>